<dbReference type="InterPro" id="IPR028978">
    <property type="entry name" value="Chorismate_lyase_/UTRA_dom_sf"/>
</dbReference>
<dbReference type="PROSITE" id="PS50949">
    <property type="entry name" value="HTH_GNTR"/>
    <property type="match status" value="1"/>
</dbReference>
<dbReference type="AlphaFoldDB" id="A0A4Z0JTH1"/>
<dbReference type="GO" id="GO:0003700">
    <property type="term" value="F:DNA-binding transcription factor activity"/>
    <property type="evidence" value="ECO:0007669"/>
    <property type="project" value="InterPro"/>
</dbReference>
<evidence type="ECO:0000256" key="3">
    <source>
        <dbReference type="ARBA" id="ARBA00023163"/>
    </source>
</evidence>
<dbReference type="CDD" id="cd07377">
    <property type="entry name" value="WHTH_GntR"/>
    <property type="match status" value="1"/>
</dbReference>
<name>A0A4Z0JTH1_9LACO</name>
<dbReference type="PRINTS" id="PR00035">
    <property type="entry name" value="HTHGNTR"/>
</dbReference>
<dbReference type="GO" id="GO:0045892">
    <property type="term" value="P:negative regulation of DNA-templated transcription"/>
    <property type="evidence" value="ECO:0007669"/>
    <property type="project" value="TreeGrafter"/>
</dbReference>
<evidence type="ECO:0000256" key="2">
    <source>
        <dbReference type="ARBA" id="ARBA00023125"/>
    </source>
</evidence>
<keyword evidence="3" id="KW-0804">Transcription</keyword>
<dbReference type="PANTHER" id="PTHR44846:SF1">
    <property type="entry name" value="MANNOSYL-D-GLYCERATE TRANSPORT_METABOLISM SYSTEM REPRESSOR MNGR-RELATED"/>
    <property type="match status" value="1"/>
</dbReference>
<dbReference type="Pfam" id="PF07702">
    <property type="entry name" value="UTRA"/>
    <property type="match status" value="1"/>
</dbReference>
<gene>
    <name evidence="5" type="ORF">EGT49_00525</name>
</gene>
<dbReference type="GO" id="GO:0003677">
    <property type="term" value="F:DNA binding"/>
    <property type="evidence" value="ECO:0007669"/>
    <property type="project" value="UniProtKB-KW"/>
</dbReference>
<evidence type="ECO:0000313" key="6">
    <source>
        <dbReference type="Proteomes" id="UP000298021"/>
    </source>
</evidence>
<dbReference type="InterPro" id="IPR036388">
    <property type="entry name" value="WH-like_DNA-bd_sf"/>
</dbReference>
<accession>A0A4Z0JTH1</accession>
<dbReference type="NCBIfam" id="NF041547">
    <property type="entry name" value="GntR_LSA1692"/>
    <property type="match status" value="1"/>
</dbReference>
<dbReference type="InterPro" id="IPR050679">
    <property type="entry name" value="Bact_HTH_transcr_reg"/>
</dbReference>
<feature type="domain" description="HTH gntR-type" evidence="4">
    <location>
        <begin position="3"/>
        <end position="71"/>
    </location>
</feature>
<comment type="caution">
    <text evidence="5">The sequence shown here is derived from an EMBL/GenBank/DDBJ whole genome shotgun (WGS) entry which is preliminary data.</text>
</comment>
<dbReference type="SUPFAM" id="SSF46785">
    <property type="entry name" value="Winged helix' DNA-binding domain"/>
    <property type="match status" value="1"/>
</dbReference>
<keyword evidence="6" id="KW-1185">Reference proteome</keyword>
<evidence type="ECO:0000313" key="5">
    <source>
        <dbReference type="EMBL" id="TGD25397.1"/>
    </source>
</evidence>
<dbReference type="PANTHER" id="PTHR44846">
    <property type="entry name" value="MANNOSYL-D-GLYCERATE TRANSPORT/METABOLISM SYSTEM REPRESSOR MNGR-RELATED"/>
    <property type="match status" value="1"/>
</dbReference>
<evidence type="ECO:0000259" key="4">
    <source>
        <dbReference type="PROSITE" id="PS50949"/>
    </source>
</evidence>
<dbReference type="Proteomes" id="UP000298021">
    <property type="component" value="Unassembled WGS sequence"/>
</dbReference>
<protein>
    <submittedName>
        <fullName evidence="5">GntR family transcriptional regulator</fullName>
    </submittedName>
</protein>
<proteinExistence type="predicted"/>
<dbReference type="Gene3D" id="1.10.10.10">
    <property type="entry name" value="Winged helix-like DNA-binding domain superfamily/Winged helix DNA-binding domain"/>
    <property type="match status" value="1"/>
</dbReference>
<dbReference type="Pfam" id="PF00392">
    <property type="entry name" value="GntR"/>
    <property type="match status" value="1"/>
</dbReference>
<sequence>MPEYLYSKIADKLEKVIKDGEYGVHQKLPSETELSFQFDTSRLTIRKSIEELEKRQLVVKDRNRGTFVLAPDSRISSGSNGLVGFSEVAKRMHLKSHTQVLSFLETSDVSNTVKDQLRLSDKEMVWKIIRLRSIDDYSMTHEEIYLKQKFAKNLNREKASGSLFEIIEKTIKIAYGSQELESVLSSEKLSHEMNIKAGSPGFLAHTTSYSADGYPILYDESFYRADKYTFHNILYRHN</sequence>
<dbReference type="RefSeq" id="WP_135371006.1">
    <property type="nucleotide sequence ID" value="NZ_RKLY01000001.1"/>
</dbReference>
<reference evidence="5 6" key="1">
    <citation type="submission" date="2018-10" db="EMBL/GenBank/DDBJ databases">
        <title>Lactobacillus sp. R7 and Lactobacillus sp. R19 isolated from fermented mustard green product of Taiwan.</title>
        <authorList>
            <person name="Lin S.-T."/>
        </authorList>
    </citation>
    <scope>NUCLEOTIDE SEQUENCE [LARGE SCALE GENOMIC DNA]</scope>
    <source>
        <strain evidence="5 6">BCRC 81127</strain>
    </source>
</reference>
<organism evidence="5 6">
    <name type="scientific">Companilactobacillus suantsaicola</name>
    <dbReference type="NCBI Taxonomy" id="2487723"/>
    <lineage>
        <taxon>Bacteria</taxon>
        <taxon>Bacillati</taxon>
        <taxon>Bacillota</taxon>
        <taxon>Bacilli</taxon>
        <taxon>Lactobacillales</taxon>
        <taxon>Lactobacillaceae</taxon>
        <taxon>Companilactobacillus</taxon>
    </lineage>
</organism>
<dbReference type="InterPro" id="IPR011663">
    <property type="entry name" value="UTRA"/>
</dbReference>
<dbReference type="EMBL" id="RKLY01000001">
    <property type="protein sequence ID" value="TGD25397.1"/>
    <property type="molecule type" value="Genomic_DNA"/>
</dbReference>
<evidence type="ECO:0000256" key="1">
    <source>
        <dbReference type="ARBA" id="ARBA00023015"/>
    </source>
</evidence>
<keyword evidence="2" id="KW-0238">DNA-binding</keyword>
<dbReference type="Gene3D" id="3.40.1410.10">
    <property type="entry name" value="Chorismate lyase-like"/>
    <property type="match status" value="1"/>
</dbReference>
<dbReference type="SUPFAM" id="SSF64288">
    <property type="entry name" value="Chorismate lyase-like"/>
    <property type="match status" value="1"/>
</dbReference>
<dbReference type="OrthoDB" id="149756at2"/>
<keyword evidence="1" id="KW-0805">Transcription regulation</keyword>
<dbReference type="InterPro" id="IPR036390">
    <property type="entry name" value="WH_DNA-bd_sf"/>
</dbReference>
<dbReference type="SMART" id="SM00866">
    <property type="entry name" value="UTRA"/>
    <property type="match status" value="1"/>
</dbReference>
<dbReference type="SMART" id="SM00345">
    <property type="entry name" value="HTH_GNTR"/>
    <property type="match status" value="1"/>
</dbReference>
<dbReference type="InterPro" id="IPR000524">
    <property type="entry name" value="Tscrpt_reg_HTH_GntR"/>
</dbReference>